<accession>A0A8C5AUT1</accession>
<dbReference type="InterPro" id="IPR034257">
    <property type="entry name" value="Acinus_RRM"/>
</dbReference>
<reference evidence="5" key="2">
    <citation type="submission" date="2025-09" db="UniProtKB">
        <authorList>
            <consortium name="Ensembl"/>
        </authorList>
    </citation>
    <scope>IDENTIFICATION</scope>
</reference>
<feature type="compositionally biased region" description="Basic and acidic residues" evidence="2">
    <location>
        <begin position="636"/>
        <end position="673"/>
    </location>
</feature>
<dbReference type="SUPFAM" id="SSF68906">
    <property type="entry name" value="SAP domain"/>
    <property type="match status" value="1"/>
</dbReference>
<feature type="compositionally biased region" description="Basic and acidic residues" evidence="2">
    <location>
        <begin position="545"/>
        <end position="563"/>
    </location>
</feature>
<dbReference type="GeneTree" id="ENSGT00710000106790"/>
<dbReference type="GO" id="GO:0008380">
    <property type="term" value="P:RNA splicing"/>
    <property type="evidence" value="ECO:0007669"/>
    <property type="project" value="TreeGrafter"/>
</dbReference>
<dbReference type="Gene3D" id="3.30.70.330">
    <property type="match status" value="1"/>
</dbReference>
<reference evidence="5" key="1">
    <citation type="submission" date="2025-08" db="UniProtKB">
        <authorList>
            <consortium name="Ensembl"/>
        </authorList>
    </citation>
    <scope>IDENTIFICATION</scope>
</reference>
<dbReference type="InterPro" id="IPR012677">
    <property type="entry name" value="Nucleotide-bd_a/b_plait_sf"/>
</dbReference>
<feature type="compositionally biased region" description="Basic and acidic residues" evidence="2">
    <location>
        <begin position="9"/>
        <end position="20"/>
    </location>
</feature>
<dbReference type="SUPFAM" id="SSF54928">
    <property type="entry name" value="RNA-binding domain, RBD"/>
    <property type="match status" value="1"/>
</dbReference>
<evidence type="ECO:0000256" key="1">
    <source>
        <dbReference type="PROSITE-ProRule" id="PRU00176"/>
    </source>
</evidence>
<dbReference type="Gene3D" id="1.10.720.30">
    <property type="entry name" value="SAP domain"/>
    <property type="match status" value="1"/>
</dbReference>
<dbReference type="GO" id="GO:0071011">
    <property type="term" value="C:precatalytic spliceosome"/>
    <property type="evidence" value="ECO:0007669"/>
    <property type="project" value="TreeGrafter"/>
</dbReference>
<dbReference type="InterPro" id="IPR035979">
    <property type="entry name" value="RBD_domain_sf"/>
</dbReference>
<dbReference type="InterPro" id="IPR032552">
    <property type="entry name" value="RSB_motif"/>
</dbReference>
<feature type="compositionally biased region" description="Gly residues" evidence="2">
    <location>
        <begin position="676"/>
        <end position="697"/>
    </location>
</feature>
<feature type="compositionally biased region" description="Basic and acidic residues" evidence="2">
    <location>
        <begin position="592"/>
        <end position="627"/>
    </location>
</feature>
<feature type="compositionally biased region" description="Basic and acidic residues" evidence="2">
    <location>
        <begin position="293"/>
        <end position="310"/>
    </location>
</feature>
<keyword evidence="1" id="KW-0694">RNA-binding</keyword>
<evidence type="ECO:0000313" key="5">
    <source>
        <dbReference type="Ensembl" id="ENSGMOP00000036621.1"/>
    </source>
</evidence>
<feature type="region of interest" description="Disordered" evidence="2">
    <location>
        <begin position="113"/>
        <end position="139"/>
    </location>
</feature>
<protein>
    <recommendedName>
        <fullName evidence="7">Apoptotic chromatin condensation inducer 1b</fullName>
    </recommendedName>
</protein>
<dbReference type="PANTHER" id="PTHR46589">
    <property type="entry name" value="APOPTOTIC CHROMATIN CONDENSATION INDUCER IN THE NUCLEUS"/>
    <property type="match status" value="1"/>
</dbReference>
<feature type="compositionally biased region" description="Basic and acidic residues" evidence="2">
    <location>
        <begin position="483"/>
        <end position="524"/>
    </location>
</feature>
<feature type="compositionally biased region" description="Basic residues" evidence="2">
    <location>
        <begin position="701"/>
        <end position="716"/>
    </location>
</feature>
<name>A0A8C5AUT1_GADMO</name>
<dbReference type="Pfam" id="PF02037">
    <property type="entry name" value="SAP"/>
    <property type="match status" value="1"/>
</dbReference>
<dbReference type="AlphaFoldDB" id="A0A8C5AUT1"/>
<organism evidence="5 6">
    <name type="scientific">Gadus morhua</name>
    <name type="common">Atlantic cod</name>
    <dbReference type="NCBI Taxonomy" id="8049"/>
    <lineage>
        <taxon>Eukaryota</taxon>
        <taxon>Metazoa</taxon>
        <taxon>Chordata</taxon>
        <taxon>Craniata</taxon>
        <taxon>Vertebrata</taxon>
        <taxon>Euteleostomi</taxon>
        <taxon>Actinopterygii</taxon>
        <taxon>Neopterygii</taxon>
        <taxon>Teleostei</taxon>
        <taxon>Neoteleostei</taxon>
        <taxon>Acanthomorphata</taxon>
        <taxon>Zeiogadaria</taxon>
        <taxon>Gadariae</taxon>
        <taxon>Gadiformes</taxon>
        <taxon>Gadoidei</taxon>
        <taxon>Gadidae</taxon>
        <taxon>Gadus</taxon>
    </lineage>
</organism>
<feature type="domain" description="SAP" evidence="4">
    <location>
        <begin position="31"/>
        <end position="65"/>
    </location>
</feature>
<dbReference type="InterPro" id="IPR036361">
    <property type="entry name" value="SAP_dom_sf"/>
</dbReference>
<proteinExistence type="predicted"/>
<dbReference type="Proteomes" id="UP000694546">
    <property type="component" value="Chromosome 8"/>
</dbReference>
<feature type="compositionally biased region" description="Basic and acidic residues" evidence="2">
    <location>
        <begin position="113"/>
        <end position="125"/>
    </location>
</feature>
<dbReference type="CDD" id="cd12432">
    <property type="entry name" value="RRM_ACINU"/>
    <property type="match status" value="1"/>
</dbReference>
<dbReference type="GO" id="GO:0061574">
    <property type="term" value="C:ASAP complex"/>
    <property type="evidence" value="ECO:0007669"/>
    <property type="project" value="TreeGrafter"/>
</dbReference>
<feature type="region of interest" description="Disordered" evidence="2">
    <location>
        <begin position="592"/>
        <end position="716"/>
    </location>
</feature>
<feature type="region of interest" description="Disordered" evidence="2">
    <location>
        <begin position="285"/>
        <end position="343"/>
    </location>
</feature>
<dbReference type="InterPro" id="IPR003034">
    <property type="entry name" value="SAP_dom"/>
</dbReference>
<evidence type="ECO:0000313" key="6">
    <source>
        <dbReference type="Proteomes" id="UP000694546"/>
    </source>
</evidence>
<feature type="region of interest" description="Disordered" evidence="2">
    <location>
        <begin position="1"/>
        <end position="20"/>
    </location>
</feature>
<feature type="domain" description="RRM" evidence="3">
    <location>
        <begin position="368"/>
        <end position="445"/>
    </location>
</feature>
<evidence type="ECO:0008006" key="7">
    <source>
        <dbReference type="Google" id="ProtNLM"/>
    </source>
</evidence>
<dbReference type="PROSITE" id="PS50102">
    <property type="entry name" value="RRM"/>
    <property type="match status" value="1"/>
</dbReference>
<gene>
    <name evidence="5" type="primary">acin1a</name>
</gene>
<feature type="region of interest" description="Disordered" evidence="2">
    <location>
        <begin position="455"/>
        <end position="563"/>
    </location>
</feature>
<dbReference type="InterPro" id="IPR000504">
    <property type="entry name" value="RRM_dom"/>
</dbReference>
<evidence type="ECO:0000259" key="4">
    <source>
        <dbReference type="PROSITE" id="PS50800"/>
    </source>
</evidence>
<dbReference type="PROSITE" id="PS50800">
    <property type="entry name" value="SAP"/>
    <property type="match status" value="1"/>
</dbReference>
<evidence type="ECO:0000256" key="2">
    <source>
        <dbReference type="SAM" id="MobiDB-lite"/>
    </source>
</evidence>
<dbReference type="SMART" id="SM00513">
    <property type="entry name" value="SAP"/>
    <property type="match status" value="1"/>
</dbReference>
<feature type="region of interest" description="Disordered" evidence="2">
    <location>
        <begin position="186"/>
        <end position="221"/>
    </location>
</feature>
<sequence>GTGNGRGKPGNELEDRKMADLEDVTLDGRPLNSLRVADLKAALEERGLSKSGPKNALVKRLKGALMLENLQRTSTPHSGLQPNSQIGEEMSQNSFIKQYLAKQQELLRQRLEREAREAGDPEGKACHQSMAHTHTHAHTQEESLKCFHLHRTRRKHKRQQQRSVLRCPPMMLLKLTPPPPLFDLAGSKVSPGPTSADGDGDSGAARKRRWGSSTAVTAKKPSISITTESLKSLIPDMKPGAGQDAVVDLHPEEAVLSGAEEEMEEEEREQPDQDLQIRRTVTQVVPLESQENGQKEAKRSRREETQEKESICSPNISAECFTPPPVTPSGDAPVRRSISQQRSGVTITIDDPVRSARQPSPPRSKVSSIVHVSNLVRPFTLGQLKELLGRTGTLLDTGFWIDKIKSHCYVTYSSPDEAVATRTALHGVKWPQSNPKVLSVEFCQQDELEFHKNLGAGVKPGAEDQASAPGRQWPPSGPPSLLPEREQWAEREREMARREQARTEREWDRDKVREFGPAGEEKAAGPRRSRSRERKRKERGKSKERKNDKKAEKAAEDPPAKLLDDLFQKTKAAPCIYWLPLTEETFALREAANAERAKERERNRKEQDEEEEKKRKEEEQQRKERVKAGSGPPAERAPRGEGDKDRDGERERERDRGRDRGERDGNKRREASRRPGAGGSAGGGGGGGSSGGGGGSSNAGRGRRSHSRSNPRERRR</sequence>
<keyword evidence="6" id="KW-1185">Reference proteome</keyword>
<dbReference type="InterPro" id="IPR052793">
    <property type="entry name" value="EJC-associated_protein"/>
</dbReference>
<dbReference type="PANTHER" id="PTHR46589:SF1">
    <property type="entry name" value="APOPTOTIC CHROMATIN CONDENSATION INDUCER IN THE NUCLEUS"/>
    <property type="match status" value="1"/>
</dbReference>
<dbReference type="Ensembl" id="ENSGMOT00000061171.1">
    <property type="protein sequence ID" value="ENSGMOP00000036621.1"/>
    <property type="gene ID" value="ENSGMOG00000025886.1"/>
</dbReference>
<feature type="compositionally biased region" description="Basic residues" evidence="2">
    <location>
        <begin position="525"/>
        <end position="544"/>
    </location>
</feature>
<dbReference type="GO" id="GO:0003723">
    <property type="term" value="F:RNA binding"/>
    <property type="evidence" value="ECO:0007669"/>
    <property type="project" value="UniProtKB-UniRule"/>
</dbReference>
<dbReference type="Pfam" id="PF16294">
    <property type="entry name" value="RSB_motif"/>
    <property type="match status" value="1"/>
</dbReference>
<evidence type="ECO:0000259" key="3">
    <source>
        <dbReference type="PROSITE" id="PS50102"/>
    </source>
</evidence>